<dbReference type="EMBL" id="QUNI01000006">
    <property type="protein sequence ID" value="REG98479.1"/>
    <property type="molecule type" value="Genomic_DNA"/>
</dbReference>
<dbReference type="FunFam" id="2.60.40.10:FF:000791">
    <property type="entry name" value="Two-component system sensor histidine kinase/response regulator"/>
    <property type="match status" value="1"/>
</dbReference>
<keyword evidence="7" id="KW-0808">Transferase</keyword>
<evidence type="ECO:0000256" key="2">
    <source>
        <dbReference type="ARBA" id="ARBA00012438"/>
    </source>
</evidence>
<sequence>MRKFLHKKKLFITILVFVVINTAVYPQTYCFRHYEVEAGISNNAVLCGTQDKLGFVWFGTRDGINRFDGYNFKIYRFPENNQIHSLHLNNSGTLITATERNIYEYSPVLDAFVLLVSPKKYPIYTAVSDNKENIWYNAGLVLSKYSKKNKSVKTYDFFQASALIVDKKGIIWAATSGGVLKKYDEATDSFKSFNLYSHSEKSVSRYASCIQSTSDGKILIGTNRGGVKIFDIKSETYKDIDLCGKKTTDLFIRCFLEVSPKVIWIGTETGIYSYNTETEISFKIEKNSADENAISDNVVYSLFKDKEGGVWVCTYFGGINYFPMQYTPFNKLYKQSSEKKLSGDIVREITKDPLGNLWIGTEDGGLNKLDANTKKMQYYQPDNTANSLSYICVHSLLSVENELWVGTFFHGLDIFNIRTGKVIRHYSDNPKKGFYSSFPFCMLKTESNELIVGAFPGLYKYNRATDYFSPIPNFPGNENYKCILKDSEGTLWAGIAGKGVMYHNEKTGKSGSFTFDLHDKNSISSDMVNSIFEDSRKNMWFATENGLCRFTGKKDKFIRYNVATGFPSNFILSILEDEKNNLWISTTKGLVCFDPAKNKVTTYTTANGLLSDQFNFCSAYKDKDNKMYFGSARGLISFNPSEFKVDSFVPPVYVTGLQINNKEIMAGQKGSPLLKSIIYAPKITLQYNQSTFSLDFSALGYTAPQALVYAYKLEGLSNKWTYVKSIRKANFTKLEKGIYVFKVKVASTAGIWNDKVTSITIEILPPWWLSIWAYMAYFVLGILLIYLILNYYHNRAQEKNRRKIEKLEIAREKEVMQIEIAKEKEMLEAKIEFYTQVAHEIRTPLTLIKIPLGKVIRKTEEIDEIKNSLKIMENNTDRLITLSNQLLDFRKTEIKAYSLSFEKADICELLNDAYQNFSVLADQAEIKLQLEIPEDPLFASVDVDAFTKILYNLLSNAVKYAETIVNIVLLPDQPDINHFTIQIKNDGYLIPDELREKIFEPFFRIKETETKTGSGIGLALARSIAQTHNGSLVLENKEQDKNIFSLTLPINNLEP</sequence>
<protein>
    <recommendedName>
        <fullName evidence="2">histidine kinase</fullName>
        <ecNumber evidence="2">2.7.13.3</ecNumber>
    </recommendedName>
</protein>
<dbReference type="Pfam" id="PF00512">
    <property type="entry name" value="HisKA"/>
    <property type="match status" value="1"/>
</dbReference>
<dbReference type="Pfam" id="PF07495">
    <property type="entry name" value="Y_Y_Y"/>
    <property type="match status" value="1"/>
</dbReference>
<dbReference type="SUPFAM" id="SSF63829">
    <property type="entry name" value="Calcium-dependent phosphotriesterase"/>
    <property type="match status" value="2"/>
</dbReference>
<evidence type="ECO:0000259" key="6">
    <source>
        <dbReference type="PROSITE" id="PS50109"/>
    </source>
</evidence>
<dbReference type="PROSITE" id="PS50109">
    <property type="entry name" value="HIS_KIN"/>
    <property type="match status" value="1"/>
</dbReference>
<dbReference type="SMART" id="SM00387">
    <property type="entry name" value="HATPase_c"/>
    <property type="match status" value="1"/>
</dbReference>
<feature type="domain" description="Histidine kinase" evidence="6">
    <location>
        <begin position="836"/>
        <end position="1052"/>
    </location>
</feature>
<evidence type="ECO:0000256" key="5">
    <source>
        <dbReference type="SAM" id="Phobius"/>
    </source>
</evidence>
<dbReference type="InterPro" id="IPR013783">
    <property type="entry name" value="Ig-like_fold"/>
</dbReference>
<dbReference type="SUPFAM" id="SSF50998">
    <property type="entry name" value="Quinoprotein alcohol dehydrogenase-like"/>
    <property type="match status" value="1"/>
</dbReference>
<name>A0A3E0EMD3_9FLAO</name>
<evidence type="ECO:0000256" key="3">
    <source>
        <dbReference type="ARBA" id="ARBA00022553"/>
    </source>
</evidence>
<keyword evidence="8" id="KW-1185">Reference proteome</keyword>
<dbReference type="Pfam" id="PF02518">
    <property type="entry name" value="HATPase_c"/>
    <property type="match status" value="1"/>
</dbReference>
<dbReference type="InterPro" id="IPR005467">
    <property type="entry name" value="His_kinase_dom"/>
</dbReference>
<dbReference type="PANTHER" id="PTHR43547:SF2">
    <property type="entry name" value="HYBRID SIGNAL TRANSDUCTION HISTIDINE KINASE C"/>
    <property type="match status" value="1"/>
</dbReference>
<feature type="coiled-coil region" evidence="4">
    <location>
        <begin position="793"/>
        <end position="824"/>
    </location>
</feature>
<accession>A0A3E0EMD3</accession>
<evidence type="ECO:0000313" key="7">
    <source>
        <dbReference type="EMBL" id="REG98479.1"/>
    </source>
</evidence>
<keyword evidence="5" id="KW-0812">Transmembrane</keyword>
<keyword evidence="4" id="KW-0175">Coiled coil</keyword>
<gene>
    <name evidence="7" type="ORF">C8P67_10675</name>
</gene>
<dbReference type="CDD" id="cd00082">
    <property type="entry name" value="HisKA"/>
    <property type="match status" value="1"/>
</dbReference>
<dbReference type="InterPro" id="IPR015943">
    <property type="entry name" value="WD40/YVTN_repeat-like_dom_sf"/>
</dbReference>
<dbReference type="Gene3D" id="2.130.10.10">
    <property type="entry name" value="YVTN repeat-like/Quinoprotein amine dehydrogenase"/>
    <property type="match status" value="2"/>
</dbReference>
<dbReference type="PRINTS" id="PR00344">
    <property type="entry name" value="BCTRLSENSOR"/>
</dbReference>
<dbReference type="Gene3D" id="1.10.287.130">
    <property type="match status" value="1"/>
</dbReference>
<reference evidence="7 8" key="1">
    <citation type="submission" date="2018-08" db="EMBL/GenBank/DDBJ databases">
        <title>Genomic Encyclopedia of Archaeal and Bacterial Type Strains, Phase II (KMG-II): from individual species to whole genera.</title>
        <authorList>
            <person name="Goeker M."/>
        </authorList>
    </citation>
    <scope>NUCLEOTIDE SEQUENCE [LARGE SCALE GENOMIC DNA]</scope>
    <source>
        <strain evidence="7 8">DSM 100880</strain>
    </source>
</reference>
<keyword evidence="5" id="KW-0472">Membrane</keyword>
<dbReference type="Pfam" id="PF07494">
    <property type="entry name" value="Reg_prop"/>
    <property type="match status" value="3"/>
</dbReference>
<organism evidence="7 8">
    <name type="scientific">Flavobacterium aquicola</name>
    <dbReference type="NCBI Taxonomy" id="1682742"/>
    <lineage>
        <taxon>Bacteria</taxon>
        <taxon>Pseudomonadati</taxon>
        <taxon>Bacteroidota</taxon>
        <taxon>Flavobacteriia</taxon>
        <taxon>Flavobacteriales</taxon>
        <taxon>Flavobacteriaceae</taxon>
        <taxon>Flavobacterium</taxon>
    </lineage>
</organism>
<dbReference type="InterPro" id="IPR011047">
    <property type="entry name" value="Quinoprotein_ADH-like_sf"/>
</dbReference>
<dbReference type="FunFam" id="1.10.287.130:FF:000045">
    <property type="entry name" value="Two-component system sensor histidine kinase/response regulator"/>
    <property type="match status" value="1"/>
</dbReference>
<dbReference type="SUPFAM" id="SSF55874">
    <property type="entry name" value="ATPase domain of HSP90 chaperone/DNA topoisomerase II/histidine kinase"/>
    <property type="match status" value="1"/>
</dbReference>
<comment type="catalytic activity">
    <reaction evidence="1">
        <text>ATP + protein L-histidine = ADP + protein N-phospho-L-histidine.</text>
        <dbReference type="EC" id="2.7.13.3"/>
    </reaction>
</comment>
<keyword evidence="5" id="KW-1133">Transmembrane helix</keyword>
<keyword evidence="7" id="KW-0418">Kinase</keyword>
<dbReference type="Proteomes" id="UP000257136">
    <property type="component" value="Unassembled WGS sequence"/>
</dbReference>
<keyword evidence="3" id="KW-0597">Phosphoprotein</keyword>
<evidence type="ECO:0000313" key="8">
    <source>
        <dbReference type="Proteomes" id="UP000257136"/>
    </source>
</evidence>
<dbReference type="SMART" id="SM00388">
    <property type="entry name" value="HisKA"/>
    <property type="match status" value="1"/>
</dbReference>
<dbReference type="OrthoDB" id="9809670at2"/>
<dbReference type="EC" id="2.7.13.3" evidence="2"/>
<dbReference type="InterPro" id="IPR011110">
    <property type="entry name" value="Reg_prop"/>
</dbReference>
<feature type="transmembrane region" description="Helical" evidence="5">
    <location>
        <begin position="767"/>
        <end position="792"/>
    </location>
</feature>
<dbReference type="GO" id="GO:0000155">
    <property type="term" value="F:phosphorelay sensor kinase activity"/>
    <property type="evidence" value="ECO:0007669"/>
    <property type="project" value="InterPro"/>
</dbReference>
<proteinExistence type="predicted"/>
<comment type="caution">
    <text evidence="7">The sequence shown here is derived from an EMBL/GenBank/DDBJ whole genome shotgun (WGS) entry which is preliminary data.</text>
</comment>
<dbReference type="InterPro" id="IPR003594">
    <property type="entry name" value="HATPase_dom"/>
</dbReference>
<dbReference type="InterPro" id="IPR004358">
    <property type="entry name" value="Sig_transdc_His_kin-like_C"/>
</dbReference>
<dbReference type="RefSeq" id="WP_115813374.1">
    <property type="nucleotide sequence ID" value="NZ_QUNI01000006.1"/>
</dbReference>
<dbReference type="Gene3D" id="2.60.40.10">
    <property type="entry name" value="Immunoglobulins"/>
    <property type="match status" value="1"/>
</dbReference>
<dbReference type="SUPFAM" id="SSF47384">
    <property type="entry name" value="Homodimeric domain of signal transducing histidine kinase"/>
    <property type="match status" value="1"/>
</dbReference>
<dbReference type="AlphaFoldDB" id="A0A3E0EMD3"/>
<dbReference type="InterPro" id="IPR036890">
    <property type="entry name" value="HATPase_C_sf"/>
</dbReference>
<evidence type="ECO:0000256" key="4">
    <source>
        <dbReference type="SAM" id="Coils"/>
    </source>
</evidence>
<dbReference type="Gene3D" id="3.30.565.10">
    <property type="entry name" value="Histidine kinase-like ATPase, C-terminal domain"/>
    <property type="match status" value="1"/>
</dbReference>
<evidence type="ECO:0000256" key="1">
    <source>
        <dbReference type="ARBA" id="ARBA00000085"/>
    </source>
</evidence>
<dbReference type="InterPro" id="IPR036097">
    <property type="entry name" value="HisK_dim/P_sf"/>
</dbReference>
<dbReference type="PANTHER" id="PTHR43547">
    <property type="entry name" value="TWO-COMPONENT HISTIDINE KINASE"/>
    <property type="match status" value="1"/>
</dbReference>
<dbReference type="InterPro" id="IPR003661">
    <property type="entry name" value="HisK_dim/P_dom"/>
</dbReference>
<dbReference type="InterPro" id="IPR011123">
    <property type="entry name" value="Y_Y_Y"/>
</dbReference>